<keyword evidence="2" id="KW-0288">FMN</keyword>
<dbReference type="Gene3D" id="3.20.20.30">
    <property type="entry name" value="Luciferase-like domain"/>
    <property type="match status" value="1"/>
</dbReference>
<evidence type="ECO:0000256" key="5">
    <source>
        <dbReference type="ARBA" id="ARBA00033748"/>
    </source>
</evidence>
<dbReference type="InterPro" id="IPR011251">
    <property type="entry name" value="Luciferase-like_dom"/>
</dbReference>
<dbReference type="InterPro" id="IPR051260">
    <property type="entry name" value="Diverse_substr_monoxygenases"/>
</dbReference>
<dbReference type="EC" id="1.-.-.-" evidence="7"/>
<evidence type="ECO:0000313" key="8">
    <source>
        <dbReference type="Proteomes" id="UP001231941"/>
    </source>
</evidence>
<proteinExistence type="inferred from homology"/>
<dbReference type="NCBIfam" id="TIGR03860">
    <property type="entry name" value="FMN_nitrolo"/>
    <property type="match status" value="1"/>
</dbReference>
<protein>
    <submittedName>
        <fullName evidence="7">LLM class flavin-dependent oxidoreductase</fullName>
        <ecNumber evidence="7">1.-.-.-</ecNumber>
    </submittedName>
</protein>
<dbReference type="PANTHER" id="PTHR30011">
    <property type="entry name" value="ALKANESULFONATE MONOOXYGENASE-RELATED"/>
    <property type="match status" value="1"/>
</dbReference>
<accession>A0ABT9ITQ1</accession>
<keyword evidence="4" id="KW-0503">Monooxygenase</keyword>
<evidence type="ECO:0000256" key="1">
    <source>
        <dbReference type="ARBA" id="ARBA00022630"/>
    </source>
</evidence>
<dbReference type="SUPFAM" id="SSF51679">
    <property type="entry name" value="Bacterial luciferase-like"/>
    <property type="match status" value="1"/>
</dbReference>
<feature type="domain" description="Luciferase-like" evidence="6">
    <location>
        <begin position="25"/>
        <end position="384"/>
    </location>
</feature>
<evidence type="ECO:0000259" key="6">
    <source>
        <dbReference type="Pfam" id="PF00296"/>
    </source>
</evidence>
<dbReference type="EMBL" id="JAVAMP010000001">
    <property type="protein sequence ID" value="MDP5272683.1"/>
    <property type="molecule type" value="Genomic_DNA"/>
</dbReference>
<dbReference type="PANTHER" id="PTHR30011:SF16">
    <property type="entry name" value="C2H2 FINGER DOMAIN TRANSCRIPTION FACTOR (EUROFUNG)-RELATED"/>
    <property type="match status" value="1"/>
</dbReference>
<comment type="caution">
    <text evidence="7">The sequence shown here is derived from an EMBL/GenBank/DDBJ whole genome shotgun (WGS) entry which is preliminary data.</text>
</comment>
<dbReference type="InterPro" id="IPR036661">
    <property type="entry name" value="Luciferase-like_sf"/>
</dbReference>
<keyword evidence="3 7" id="KW-0560">Oxidoreductase</keyword>
<dbReference type="CDD" id="cd01095">
    <property type="entry name" value="Nitrilotriacetate_monoxgenase"/>
    <property type="match status" value="1"/>
</dbReference>
<evidence type="ECO:0000313" key="7">
    <source>
        <dbReference type="EMBL" id="MDP5272683.1"/>
    </source>
</evidence>
<dbReference type="Pfam" id="PF00296">
    <property type="entry name" value="Bac_luciferase"/>
    <property type="match status" value="1"/>
</dbReference>
<dbReference type="GO" id="GO:0016491">
    <property type="term" value="F:oxidoreductase activity"/>
    <property type="evidence" value="ECO:0007669"/>
    <property type="project" value="UniProtKB-KW"/>
</dbReference>
<reference evidence="7 8" key="1">
    <citation type="submission" date="2023-08" db="EMBL/GenBank/DDBJ databases">
        <authorList>
            <person name="Park J.-S."/>
        </authorList>
    </citation>
    <scope>NUCLEOTIDE SEQUENCE [LARGE SCALE GENOMIC DNA]</scope>
    <source>
        <strain evidence="7 8">2205SS18-9</strain>
    </source>
</reference>
<keyword evidence="1" id="KW-0285">Flavoprotein</keyword>
<evidence type="ECO:0000256" key="2">
    <source>
        <dbReference type="ARBA" id="ARBA00022643"/>
    </source>
</evidence>
<organism evidence="7 8">
    <name type="scientific">Chengkuizengella axinellae</name>
    <dbReference type="NCBI Taxonomy" id="3064388"/>
    <lineage>
        <taxon>Bacteria</taxon>
        <taxon>Bacillati</taxon>
        <taxon>Bacillota</taxon>
        <taxon>Bacilli</taxon>
        <taxon>Bacillales</taxon>
        <taxon>Paenibacillaceae</taxon>
        <taxon>Chengkuizengella</taxon>
    </lineage>
</organism>
<evidence type="ECO:0000256" key="4">
    <source>
        <dbReference type="ARBA" id="ARBA00023033"/>
    </source>
</evidence>
<dbReference type="InterPro" id="IPR016215">
    <property type="entry name" value="NTA_MOA"/>
</dbReference>
<dbReference type="PIRSF" id="PIRSF000337">
    <property type="entry name" value="NTA_MOA"/>
    <property type="match status" value="1"/>
</dbReference>
<sequence length="441" mass="50135">MSCVNLKMKIALFALGAGHHLSSWRLSTEKNPFSYEYYLDVTKLAEKGKLDFVFFADGLYIDEYSHTNVLNALEPTILLSSLAVHTSHIGLAATASTTYNEPYNLARRFGSIDHISNGRSAWNIVTSADQGSAKNFSRDEHMEHSKRYKRAEEFVEVVKGLWDSWEDEAFVLNKEQGVFVDYNKMHKLNHRGDFFSVEGPLNLSSLPQGHPVLIQAGTSPAGRQLAAKYAEIVFVNNNKGIENAKAYYDELKEKVVSYGREKEDVVITSGIRFILGQTKEMAYQKYNEMQSLINPNIGLKLLTTILPQIDFYAMDLNEPLIDLVEPVDEEHSKKYEIYKKFTAKRKFTLKQLAQHVASITPHDLFIGTPEQLAIRMEEWFKAGACDGFNLMPLNMKEDLEAFLLETVPILQQKNLFKKEYEGVSLRENLGLVKNSAFSGRY</sequence>
<dbReference type="RefSeq" id="WP_305989993.1">
    <property type="nucleotide sequence ID" value="NZ_JAVAMP010000001.1"/>
</dbReference>
<keyword evidence="8" id="KW-1185">Reference proteome</keyword>
<evidence type="ECO:0000256" key="3">
    <source>
        <dbReference type="ARBA" id="ARBA00023002"/>
    </source>
</evidence>
<comment type="similarity">
    <text evidence="5">Belongs to the NtaA/SnaA/DszA monooxygenase family.</text>
</comment>
<dbReference type="Proteomes" id="UP001231941">
    <property type="component" value="Unassembled WGS sequence"/>
</dbReference>
<name>A0ABT9ITQ1_9BACL</name>
<gene>
    <name evidence="7" type="ORF">Q5Y73_01050</name>
</gene>